<dbReference type="PROSITE" id="PS50158">
    <property type="entry name" value="ZF_CCHC"/>
    <property type="match status" value="1"/>
</dbReference>
<evidence type="ECO:0000256" key="2">
    <source>
        <dbReference type="SAM" id="MobiDB-lite"/>
    </source>
</evidence>
<feature type="compositionally biased region" description="Polar residues" evidence="2">
    <location>
        <begin position="92"/>
        <end position="106"/>
    </location>
</feature>
<keyword evidence="5" id="KW-1185">Reference proteome</keyword>
<protein>
    <recommendedName>
        <fullName evidence="3">CCHC-type domain-containing protein</fullName>
    </recommendedName>
</protein>
<accession>A0AAV6KES5</accession>
<evidence type="ECO:0000313" key="5">
    <source>
        <dbReference type="Proteomes" id="UP000823749"/>
    </source>
</evidence>
<feature type="region of interest" description="Disordered" evidence="2">
    <location>
        <begin position="275"/>
        <end position="299"/>
    </location>
</feature>
<feature type="domain" description="CCHC-type" evidence="3">
    <location>
        <begin position="114"/>
        <end position="128"/>
    </location>
</feature>
<feature type="compositionally biased region" description="Low complexity" evidence="2">
    <location>
        <begin position="47"/>
        <end position="69"/>
    </location>
</feature>
<comment type="caution">
    <text evidence="4">The sequence shown here is derived from an EMBL/GenBank/DDBJ whole genome shotgun (WGS) entry which is preliminary data.</text>
</comment>
<dbReference type="AlphaFoldDB" id="A0AAV6KES5"/>
<dbReference type="GO" id="GO:0008270">
    <property type="term" value="F:zinc ion binding"/>
    <property type="evidence" value="ECO:0007669"/>
    <property type="project" value="UniProtKB-KW"/>
</dbReference>
<dbReference type="InterPro" id="IPR001878">
    <property type="entry name" value="Znf_CCHC"/>
</dbReference>
<keyword evidence="1" id="KW-0479">Metal-binding</keyword>
<proteinExistence type="predicted"/>
<keyword evidence="1" id="KW-0863">Zinc-finger</keyword>
<dbReference type="Pfam" id="PF00098">
    <property type="entry name" value="zf-CCHC"/>
    <property type="match status" value="1"/>
</dbReference>
<dbReference type="EMBL" id="JACTNZ010000004">
    <property type="protein sequence ID" value="KAG5550839.1"/>
    <property type="molecule type" value="Genomic_DNA"/>
</dbReference>
<keyword evidence="1" id="KW-0862">Zinc</keyword>
<dbReference type="InterPro" id="IPR036875">
    <property type="entry name" value="Znf_CCHC_sf"/>
</dbReference>
<evidence type="ECO:0000259" key="3">
    <source>
        <dbReference type="PROSITE" id="PS50158"/>
    </source>
</evidence>
<reference evidence="4" key="1">
    <citation type="submission" date="2020-08" db="EMBL/GenBank/DDBJ databases">
        <title>Plant Genome Project.</title>
        <authorList>
            <person name="Zhang R.-G."/>
        </authorList>
    </citation>
    <scope>NUCLEOTIDE SEQUENCE</scope>
    <source>
        <strain evidence="4">WSP0</strain>
        <tissue evidence="4">Leaf</tissue>
    </source>
</reference>
<gene>
    <name evidence="4" type="ORF">RHGRI_009321</name>
</gene>
<evidence type="ECO:0000313" key="4">
    <source>
        <dbReference type="EMBL" id="KAG5550839.1"/>
    </source>
</evidence>
<feature type="region of interest" description="Disordered" evidence="2">
    <location>
        <begin position="337"/>
        <end position="360"/>
    </location>
</feature>
<evidence type="ECO:0000256" key="1">
    <source>
        <dbReference type="PROSITE-ProRule" id="PRU00047"/>
    </source>
</evidence>
<sequence>MVARYISGLTTTIQDALAMQTLWTVSEAYNWALVAEKQEKRKFSRFGQQYQGGSKSGQPFYSYSRSGSSSSGGQGVSSGVSTQNRADKASIPAQNQPQSGASGTRNQFQSGDFKCFKCGEPGHKSSDCCKASGGRNKTLFIEEVTEQGCEDDIPVYDEDMDIIGNELDYTSEETKMDIIGNELDYTSEETEVFTIVTHLISQKKMECGLAIIVVQVALERYYSRHDSRFTEPNPFQEQIDNINRSVCLEEKVAIILNTIAHYHKNRVVKHHFFRSGMEKPTKSRKKGGKAKEGGNAEENVADAIRRSWNQREEDALLNAMKEMAESAADMVENLDEAPKEAGGDSTTVSKIDKSPKEHSKKKAKVFENILAGMNNFADKLGIYFERFDAKLEMLGGRMGYAHDLSKRKSQS</sequence>
<dbReference type="SMART" id="SM00343">
    <property type="entry name" value="ZnF_C2HC"/>
    <property type="match status" value="1"/>
</dbReference>
<dbReference type="Proteomes" id="UP000823749">
    <property type="component" value="Chromosome 4"/>
</dbReference>
<dbReference type="GO" id="GO:0003676">
    <property type="term" value="F:nucleic acid binding"/>
    <property type="evidence" value="ECO:0007669"/>
    <property type="project" value="InterPro"/>
</dbReference>
<dbReference type="SUPFAM" id="SSF57756">
    <property type="entry name" value="Retrovirus zinc finger-like domains"/>
    <property type="match status" value="1"/>
</dbReference>
<feature type="region of interest" description="Disordered" evidence="2">
    <location>
        <begin position="45"/>
        <end position="106"/>
    </location>
</feature>
<organism evidence="4 5">
    <name type="scientific">Rhododendron griersonianum</name>
    <dbReference type="NCBI Taxonomy" id="479676"/>
    <lineage>
        <taxon>Eukaryota</taxon>
        <taxon>Viridiplantae</taxon>
        <taxon>Streptophyta</taxon>
        <taxon>Embryophyta</taxon>
        <taxon>Tracheophyta</taxon>
        <taxon>Spermatophyta</taxon>
        <taxon>Magnoliopsida</taxon>
        <taxon>eudicotyledons</taxon>
        <taxon>Gunneridae</taxon>
        <taxon>Pentapetalae</taxon>
        <taxon>asterids</taxon>
        <taxon>Ericales</taxon>
        <taxon>Ericaceae</taxon>
        <taxon>Ericoideae</taxon>
        <taxon>Rhodoreae</taxon>
        <taxon>Rhododendron</taxon>
    </lineage>
</organism>
<name>A0AAV6KES5_9ERIC</name>